<evidence type="ECO:0000256" key="7">
    <source>
        <dbReference type="ARBA" id="ARBA00023268"/>
    </source>
</evidence>
<comment type="domain">
    <text evidence="10">The IMP cyclohydrolase activity resides in the N-terminal region.</text>
</comment>
<dbReference type="GO" id="GO:0005829">
    <property type="term" value="C:cytosol"/>
    <property type="evidence" value="ECO:0007669"/>
    <property type="project" value="TreeGrafter"/>
</dbReference>
<keyword evidence="13" id="KW-1185">Reference proteome</keyword>
<dbReference type="Pfam" id="PF02142">
    <property type="entry name" value="MGS"/>
    <property type="match status" value="1"/>
</dbReference>
<dbReference type="CDD" id="cd01421">
    <property type="entry name" value="IMPCH"/>
    <property type="match status" value="1"/>
</dbReference>
<comment type="pathway">
    <text evidence="2 10">Purine metabolism; IMP biosynthesis via de novo pathway; 5-formamido-1-(5-phospho-D-ribosyl)imidazole-4-carboxamide from 5-amino-1-(5-phospho-D-ribosyl)imidazole-4-carboxamide (10-formyl THF route): step 1/1.</text>
</comment>
<dbReference type="FunFam" id="3.40.140.20:FF:000002">
    <property type="entry name" value="Bifunctional purine biosynthesis protein PurH"/>
    <property type="match status" value="1"/>
</dbReference>
<dbReference type="FunFam" id="3.40.50.1380:FF:000001">
    <property type="entry name" value="Bifunctional purine biosynthesis protein PurH"/>
    <property type="match status" value="1"/>
</dbReference>
<dbReference type="Gene3D" id="3.40.50.1380">
    <property type="entry name" value="Methylglyoxal synthase-like domain"/>
    <property type="match status" value="1"/>
</dbReference>
<comment type="similarity">
    <text evidence="3 10">Belongs to the PurH family.</text>
</comment>
<dbReference type="KEGG" id="sgbi:P3F81_04345"/>
<evidence type="ECO:0000256" key="2">
    <source>
        <dbReference type="ARBA" id="ARBA00004954"/>
    </source>
</evidence>
<dbReference type="Proteomes" id="UP001243623">
    <property type="component" value="Chromosome"/>
</dbReference>
<dbReference type="SUPFAM" id="SSF52335">
    <property type="entry name" value="Methylglyoxal synthase-like"/>
    <property type="match status" value="1"/>
</dbReference>
<keyword evidence="4 10" id="KW-0808">Transferase</keyword>
<evidence type="ECO:0000256" key="5">
    <source>
        <dbReference type="ARBA" id="ARBA00022755"/>
    </source>
</evidence>
<keyword evidence="6 10" id="KW-0378">Hydrolase</keyword>
<evidence type="ECO:0000256" key="4">
    <source>
        <dbReference type="ARBA" id="ARBA00022679"/>
    </source>
</evidence>
<dbReference type="PANTHER" id="PTHR11692:SF0">
    <property type="entry name" value="BIFUNCTIONAL PURINE BIOSYNTHESIS PROTEIN ATIC"/>
    <property type="match status" value="1"/>
</dbReference>
<dbReference type="NCBIfam" id="NF002049">
    <property type="entry name" value="PRK00881.1"/>
    <property type="match status" value="1"/>
</dbReference>
<dbReference type="SMART" id="SM00798">
    <property type="entry name" value="AICARFT_IMPCHas"/>
    <property type="match status" value="1"/>
</dbReference>
<dbReference type="HAMAP" id="MF_00139">
    <property type="entry name" value="PurH"/>
    <property type="match status" value="1"/>
</dbReference>
<dbReference type="Gene3D" id="3.40.140.20">
    <property type="match status" value="2"/>
</dbReference>
<dbReference type="AlphaFoldDB" id="A0A9Y2AKD6"/>
<evidence type="ECO:0000256" key="6">
    <source>
        <dbReference type="ARBA" id="ARBA00022801"/>
    </source>
</evidence>
<dbReference type="EC" id="2.1.2.3" evidence="10"/>
<sequence>MKIKRALISVSDKTGVIEFAKKLHAAGVDIISTGGTMKTLKEAGIPVTYVSEVTGFPEIMDGRVKTLNPYIHGGILAIRDNAEHVEAMKKHNITGIDMVVVNLYPFRQTIAKPGVELAEAIENIDIGGPAMIRAAAKNFKYVTVVVNPARYDEIAAELTSDAGITDGLRMSLAKEAFGHTAEYDACINQYLAKELGEGNFPNTVHMTLEKVQDLRYGENPHQNAAFYREAHSPIGVANAKQLHGKELSFNNIVDIESAYNIVAEFKDPAVAIIKHTNPCGAGIGATISEAYTKAYEADPLSAFGGIVALNRTVDKATAQQISEIFIEVVIAPAFDKESLEILTAKKNIRLLTLPLPELGGSRMDMKKVAGGMLLQDADTLEAKREEMQVVSKRQPTEEEWRQAMFAWKIVKHVKSNAIVVAGNDQTYGVGAGQMNRVGSAAIALEQAGEKAKGAVLASDAFLPFRDSVDTAAKAGITLVIQTGGSIRDQESIDAANEHGITMIFTGRRHFKH</sequence>
<evidence type="ECO:0000313" key="12">
    <source>
        <dbReference type="EMBL" id="WIW71541.1"/>
    </source>
</evidence>
<accession>A0A9Y2AKD6</accession>
<dbReference type="EMBL" id="CP120678">
    <property type="protein sequence ID" value="WIW71541.1"/>
    <property type="molecule type" value="Genomic_DNA"/>
</dbReference>
<dbReference type="InterPro" id="IPR024051">
    <property type="entry name" value="AICAR_Tfase_dup_dom_sf"/>
</dbReference>
<evidence type="ECO:0000259" key="11">
    <source>
        <dbReference type="PROSITE" id="PS51855"/>
    </source>
</evidence>
<dbReference type="PANTHER" id="PTHR11692">
    <property type="entry name" value="BIFUNCTIONAL PURINE BIOSYNTHESIS PROTEIN PURH"/>
    <property type="match status" value="1"/>
</dbReference>
<dbReference type="InterPro" id="IPR011607">
    <property type="entry name" value="MGS-like_dom"/>
</dbReference>
<protein>
    <recommendedName>
        <fullName evidence="10">Bifunctional purine biosynthesis protein PurH</fullName>
    </recommendedName>
    <domain>
        <recommendedName>
            <fullName evidence="10">Phosphoribosylaminoimidazolecarboxamide formyltransferase</fullName>
            <ecNumber evidence="10">2.1.2.3</ecNumber>
        </recommendedName>
        <alternativeName>
            <fullName evidence="10">AICAR transformylase</fullName>
        </alternativeName>
    </domain>
    <domain>
        <recommendedName>
            <fullName evidence="10">IMP cyclohydrolase</fullName>
            <ecNumber evidence="10">3.5.4.10</ecNumber>
        </recommendedName>
        <alternativeName>
            <fullName evidence="10">ATIC</fullName>
        </alternativeName>
        <alternativeName>
            <fullName evidence="10">IMP synthase</fullName>
        </alternativeName>
        <alternativeName>
            <fullName evidence="10">Inosinicase</fullName>
        </alternativeName>
    </domain>
</protein>
<dbReference type="EC" id="3.5.4.10" evidence="10"/>
<dbReference type="Pfam" id="PF01808">
    <property type="entry name" value="AICARFT_IMPCHas"/>
    <property type="match status" value="1"/>
</dbReference>
<dbReference type="PIRSF" id="PIRSF000414">
    <property type="entry name" value="AICARFT_IMPCHas"/>
    <property type="match status" value="1"/>
</dbReference>
<evidence type="ECO:0000256" key="3">
    <source>
        <dbReference type="ARBA" id="ARBA00007667"/>
    </source>
</evidence>
<dbReference type="PROSITE" id="PS51855">
    <property type="entry name" value="MGS"/>
    <property type="match status" value="1"/>
</dbReference>
<proteinExistence type="inferred from homology"/>
<evidence type="ECO:0000256" key="9">
    <source>
        <dbReference type="ARBA" id="ARBA00050687"/>
    </source>
</evidence>
<dbReference type="GO" id="GO:0006189">
    <property type="term" value="P:'de novo' IMP biosynthetic process"/>
    <property type="evidence" value="ECO:0007669"/>
    <property type="project" value="UniProtKB-UniRule"/>
</dbReference>
<comment type="pathway">
    <text evidence="1 10">Purine metabolism; IMP biosynthesis via de novo pathway; IMP from 5-formamido-1-(5-phospho-D-ribosyl)imidazole-4-carboxamide: step 1/1.</text>
</comment>
<evidence type="ECO:0000256" key="10">
    <source>
        <dbReference type="HAMAP-Rule" id="MF_00139"/>
    </source>
</evidence>
<dbReference type="InterPro" id="IPR016193">
    <property type="entry name" value="Cytidine_deaminase-like"/>
</dbReference>
<name>A0A9Y2AKD6_9FIRM</name>
<evidence type="ECO:0000256" key="1">
    <source>
        <dbReference type="ARBA" id="ARBA00004844"/>
    </source>
</evidence>
<reference evidence="12" key="1">
    <citation type="submission" date="2023-03" db="EMBL/GenBank/DDBJ databases">
        <title>Selenobaculum gbiensis gen. nov. sp. nov., a new bacterium isolated from the gut microbiota of IBD patient.</title>
        <authorList>
            <person name="Yeo S."/>
            <person name="Park H."/>
            <person name="Huh C.S."/>
        </authorList>
    </citation>
    <scope>NUCLEOTIDE SEQUENCE</scope>
    <source>
        <strain evidence="12">ICN-92133</strain>
    </source>
</reference>
<feature type="domain" description="MGS-like" evidence="11">
    <location>
        <begin position="1"/>
        <end position="146"/>
    </location>
</feature>
<organism evidence="12 13">
    <name type="scientific">Selenobaculum gibii</name>
    <dbReference type="NCBI Taxonomy" id="3054208"/>
    <lineage>
        <taxon>Bacteria</taxon>
        <taxon>Bacillati</taxon>
        <taxon>Bacillota</taxon>
        <taxon>Negativicutes</taxon>
        <taxon>Selenomonadales</taxon>
        <taxon>Selenomonadaceae</taxon>
        <taxon>Selenobaculum</taxon>
    </lineage>
</organism>
<comment type="catalytic activity">
    <reaction evidence="9 10">
        <text>IMP + H2O = 5-formamido-1-(5-phospho-D-ribosyl)imidazole-4-carboxamide</text>
        <dbReference type="Rhea" id="RHEA:18445"/>
        <dbReference type="ChEBI" id="CHEBI:15377"/>
        <dbReference type="ChEBI" id="CHEBI:58053"/>
        <dbReference type="ChEBI" id="CHEBI:58467"/>
        <dbReference type="EC" id="3.5.4.10"/>
    </reaction>
</comment>
<dbReference type="GO" id="GO:0003937">
    <property type="term" value="F:IMP cyclohydrolase activity"/>
    <property type="evidence" value="ECO:0007669"/>
    <property type="project" value="UniProtKB-UniRule"/>
</dbReference>
<dbReference type="NCBIfam" id="TIGR00355">
    <property type="entry name" value="purH"/>
    <property type="match status" value="1"/>
</dbReference>
<comment type="catalytic activity">
    <reaction evidence="8 10">
        <text>(6R)-10-formyltetrahydrofolate + 5-amino-1-(5-phospho-beta-D-ribosyl)imidazole-4-carboxamide = 5-formamido-1-(5-phospho-D-ribosyl)imidazole-4-carboxamide + (6S)-5,6,7,8-tetrahydrofolate</text>
        <dbReference type="Rhea" id="RHEA:22192"/>
        <dbReference type="ChEBI" id="CHEBI:57453"/>
        <dbReference type="ChEBI" id="CHEBI:58467"/>
        <dbReference type="ChEBI" id="CHEBI:58475"/>
        <dbReference type="ChEBI" id="CHEBI:195366"/>
        <dbReference type="EC" id="2.1.2.3"/>
    </reaction>
</comment>
<dbReference type="InterPro" id="IPR036914">
    <property type="entry name" value="MGS-like_dom_sf"/>
</dbReference>
<dbReference type="SUPFAM" id="SSF53927">
    <property type="entry name" value="Cytidine deaminase-like"/>
    <property type="match status" value="1"/>
</dbReference>
<dbReference type="InterPro" id="IPR002695">
    <property type="entry name" value="PurH-like"/>
</dbReference>
<evidence type="ECO:0000313" key="13">
    <source>
        <dbReference type="Proteomes" id="UP001243623"/>
    </source>
</evidence>
<dbReference type="FunFam" id="3.40.140.20:FF:000001">
    <property type="entry name" value="Bifunctional purine biosynthesis protein PurH"/>
    <property type="match status" value="1"/>
</dbReference>
<keyword evidence="5 10" id="KW-0658">Purine biosynthesis</keyword>
<dbReference type="RefSeq" id="WP_147667933.1">
    <property type="nucleotide sequence ID" value="NZ_CP120678.1"/>
</dbReference>
<dbReference type="SMART" id="SM00851">
    <property type="entry name" value="MGS"/>
    <property type="match status" value="1"/>
</dbReference>
<gene>
    <name evidence="10 12" type="primary">purH</name>
    <name evidence="12" type="ORF">P3F81_04345</name>
</gene>
<evidence type="ECO:0000256" key="8">
    <source>
        <dbReference type="ARBA" id="ARBA00050488"/>
    </source>
</evidence>
<keyword evidence="7 10" id="KW-0511">Multifunctional enzyme</keyword>
<dbReference type="GO" id="GO:0004643">
    <property type="term" value="F:phosphoribosylaminoimidazolecarboxamide formyltransferase activity"/>
    <property type="evidence" value="ECO:0007669"/>
    <property type="project" value="UniProtKB-UniRule"/>
</dbReference>